<evidence type="ECO:0000313" key="1">
    <source>
        <dbReference type="EMBL" id="MBO1077046.1"/>
    </source>
</evidence>
<keyword evidence="2" id="KW-1185">Reference proteome</keyword>
<sequence length="103" mass="11760">MTSRKLRPAVKLVWPSNNVTMPQGWTSGTEKGAANYIDNLVSQRNGRFIEPWEADFLKLFFRHVRNPLGHGAGSQAPPEFTEHQIAWAIETAMSWIKSLIRRL</sequence>
<name>A0ABS3KL37_9PROT</name>
<dbReference type="RefSeq" id="WP_207450795.1">
    <property type="nucleotide sequence ID" value="NZ_CP061097.1"/>
</dbReference>
<dbReference type="Proteomes" id="UP001518990">
    <property type="component" value="Unassembled WGS sequence"/>
</dbReference>
<dbReference type="EMBL" id="JACTNF010000039">
    <property type="protein sequence ID" value="MBO1077046.1"/>
    <property type="molecule type" value="Genomic_DNA"/>
</dbReference>
<proteinExistence type="predicted"/>
<reference evidence="1 2" key="1">
    <citation type="submission" date="2020-09" db="EMBL/GenBank/DDBJ databases">
        <title>Roseomonas.</title>
        <authorList>
            <person name="Zhu W."/>
        </authorList>
    </citation>
    <scope>NUCLEOTIDE SEQUENCE [LARGE SCALE GENOMIC DNA]</scope>
    <source>
        <strain evidence="1 2">1311</strain>
    </source>
</reference>
<gene>
    <name evidence="1" type="ORF">IAI60_20780</name>
</gene>
<protein>
    <submittedName>
        <fullName evidence="1">Uncharacterized protein</fullName>
    </submittedName>
</protein>
<comment type="caution">
    <text evidence="1">The sequence shown here is derived from an EMBL/GenBank/DDBJ whole genome shotgun (WGS) entry which is preliminary data.</text>
</comment>
<accession>A0ABS3KL37</accession>
<organism evidence="1 2">
    <name type="scientific">Roseomonas marmotae</name>
    <dbReference type="NCBI Taxonomy" id="2768161"/>
    <lineage>
        <taxon>Bacteria</taxon>
        <taxon>Pseudomonadati</taxon>
        <taxon>Pseudomonadota</taxon>
        <taxon>Alphaproteobacteria</taxon>
        <taxon>Acetobacterales</taxon>
        <taxon>Roseomonadaceae</taxon>
        <taxon>Roseomonas</taxon>
    </lineage>
</organism>
<evidence type="ECO:0000313" key="2">
    <source>
        <dbReference type="Proteomes" id="UP001518990"/>
    </source>
</evidence>